<dbReference type="EMBL" id="FNYR01000016">
    <property type="protein sequence ID" value="SEJ01278.1"/>
    <property type="molecule type" value="Genomic_DNA"/>
</dbReference>
<dbReference type="AlphaFoldDB" id="A0A1H6V9Q7"/>
<protein>
    <submittedName>
        <fullName evidence="2">Uncharacterized protein</fullName>
    </submittedName>
</protein>
<dbReference type="Proteomes" id="UP000198888">
    <property type="component" value="Unassembled WGS sequence"/>
</dbReference>
<feature type="compositionally biased region" description="Basic and acidic residues" evidence="1">
    <location>
        <begin position="40"/>
        <end position="55"/>
    </location>
</feature>
<keyword evidence="3" id="KW-1185">Reference proteome</keyword>
<name>A0A1H6V9Q7_9EURY</name>
<proteinExistence type="predicted"/>
<dbReference type="KEGG" id="hae:halTADL_2210"/>
<dbReference type="STRING" id="1073996.SAMN05444271_11629"/>
<reference evidence="2 3" key="1">
    <citation type="submission" date="2016-10" db="EMBL/GenBank/DDBJ databases">
        <authorList>
            <person name="de Groot N.N."/>
        </authorList>
    </citation>
    <scope>NUCLEOTIDE SEQUENCE [LARGE SCALE GENOMIC DNA]</scope>
    <source>
        <strain evidence="2 3">DSM 22187</strain>
    </source>
</reference>
<dbReference type="GeneID" id="43932769"/>
<sequence length="55" mass="6138">MGINRTVRVDDDTTQVVVNAFERRSRDVGYNGEQAESVDEAERMLEEKDASGFGS</sequence>
<evidence type="ECO:0000313" key="3">
    <source>
        <dbReference type="Proteomes" id="UP000198888"/>
    </source>
</evidence>
<accession>A0A2H4Q3K6</accession>
<organism evidence="2 3">
    <name type="scientific">Halohasta litchfieldiae</name>
    <dbReference type="NCBI Taxonomy" id="1073996"/>
    <lineage>
        <taxon>Archaea</taxon>
        <taxon>Methanobacteriati</taxon>
        <taxon>Methanobacteriota</taxon>
        <taxon>Stenosarchaea group</taxon>
        <taxon>Halobacteria</taxon>
        <taxon>Halobacteriales</taxon>
        <taxon>Haloferacaceae</taxon>
        <taxon>Halohasta</taxon>
    </lineage>
</organism>
<gene>
    <name evidence="2" type="ORF">SAMN05444271_11629</name>
</gene>
<dbReference type="RefSeq" id="WP_162551715.1">
    <property type="nucleotide sequence ID" value="NZ_CP024845.1"/>
</dbReference>
<evidence type="ECO:0000313" key="2">
    <source>
        <dbReference type="EMBL" id="SEJ01278.1"/>
    </source>
</evidence>
<feature type="region of interest" description="Disordered" evidence="1">
    <location>
        <begin position="28"/>
        <end position="55"/>
    </location>
</feature>
<evidence type="ECO:0000256" key="1">
    <source>
        <dbReference type="SAM" id="MobiDB-lite"/>
    </source>
</evidence>
<accession>A0A1H6V9Q7</accession>